<protein>
    <submittedName>
        <fullName evidence="1">Formyl transferase</fullName>
    </submittedName>
</protein>
<evidence type="ECO:0000313" key="1">
    <source>
        <dbReference type="EMBL" id="KAK9746478.1"/>
    </source>
</evidence>
<reference evidence="1 2" key="1">
    <citation type="journal article" date="2024" name="BMC Genomics">
        <title>De novo assembly and annotation of Popillia japonica's genome with initial clues to its potential as an invasive pest.</title>
        <authorList>
            <person name="Cucini C."/>
            <person name="Boschi S."/>
            <person name="Funari R."/>
            <person name="Cardaioli E."/>
            <person name="Iannotti N."/>
            <person name="Marturano G."/>
            <person name="Paoli F."/>
            <person name="Bruttini M."/>
            <person name="Carapelli A."/>
            <person name="Frati F."/>
            <person name="Nardi F."/>
        </authorList>
    </citation>
    <scope>NUCLEOTIDE SEQUENCE [LARGE SCALE GENOMIC DNA]</scope>
    <source>
        <strain evidence="1">DMR45628</strain>
    </source>
</reference>
<organism evidence="1 2">
    <name type="scientific">Popillia japonica</name>
    <name type="common">Japanese beetle</name>
    <dbReference type="NCBI Taxonomy" id="7064"/>
    <lineage>
        <taxon>Eukaryota</taxon>
        <taxon>Metazoa</taxon>
        <taxon>Ecdysozoa</taxon>
        <taxon>Arthropoda</taxon>
        <taxon>Hexapoda</taxon>
        <taxon>Insecta</taxon>
        <taxon>Pterygota</taxon>
        <taxon>Neoptera</taxon>
        <taxon>Endopterygota</taxon>
        <taxon>Coleoptera</taxon>
        <taxon>Polyphaga</taxon>
        <taxon>Scarabaeiformia</taxon>
        <taxon>Scarabaeidae</taxon>
        <taxon>Rutelinae</taxon>
        <taxon>Popillia</taxon>
    </lineage>
</organism>
<dbReference type="Proteomes" id="UP001458880">
    <property type="component" value="Unassembled WGS sequence"/>
</dbReference>
<dbReference type="EMBL" id="JASPKY010000039">
    <property type="protein sequence ID" value="KAK9746478.1"/>
    <property type="molecule type" value="Genomic_DNA"/>
</dbReference>
<evidence type="ECO:0000313" key="2">
    <source>
        <dbReference type="Proteomes" id="UP001458880"/>
    </source>
</evidence>
<keyword evidence="2" id="KW-1185">Reference proteome</keyword>
<dbReference type="PANTHER" id="PTHR11138:SF5">
    <property type="entry name" value="METHIONYL-TRNA FORMYLTRANSFERASE, MITOCHONDRIAL"/>
    <property type="match status" value="1"/>
</dbReference>
<name>A0AAW1MJQ0_POPJA</name>
<proteinExistence type="predicted"/>
<sequence length="124" mass="14384">MFYVKIKTILIHCQNIRQYSKPINKFKPPWNILFFGTDNFSLPTLQALNYRYAQNDIISKLEVVTTTKNKPNVIYQFASKEKLKIHSWPINAMNGFHIGLVVSFGYLIPQSIINSFPLKSVYAL</sequence>
<keyword evidence="1" id="KW-0808">Transferase</keyword>
<dbReference type="InterPro" id="IPR036477">
    <property type="entry name" value="Formyl_transf_N_sf"/>
</dbReference>
<dbReference type="SUPFAM" id="SSF53328">
    <property type="entry name" value="Formyltransferase"/>
    <property type="match status" value="1"/>
</dbReference>
<comment type="caution">
    <text evidence="1">The sequence shown here is derived from an EMBL/GenBank/DDBJ whole genome shotgun (WGS) entry which is preliminary data.</text>
</comment>
<dbReference type="GO" id="GO:0005739">
    <property type="term" value="C:mitochondrion"/>
    <property type="evidence" value="ECO:0007669"/>
    <property type="project" value="TreeGrafter"/>
</dbReference>
<dbReference type="Gene3D" id="3.40.50.170">
    <property type="entry name" value="Formyl transferase, N-terminal domain"/>
    <property type="match status" value="1"/>
</dbReference>
<dbReference type="GO" id="GO:0004479">
    <property type="term" value="F:methionyl-tRNA formyltransferase activity"/>
    <property type="evidence" value="ECO:0007669"/>
    <property type="project" value="TreeGrafter"/>
</dbReference>
<dbReference type="PANTHER" id="PTHR11138">
    <property type="entry name" value="METHIONYL-TRNA FORMYLTRANSFERASE"/>
    <property type="match status" value="1"/>
</dbReference>
<accession>A0AAW1MJQ0</accession>
<dbReference type="AlphaFoldDB" id="A0AAW1MJQ0"/>
<gene>
    <name evidence="1" type="ORF">QE152_g6021</name>
</gene>